<accession>A0ABX3UZW3</accession>
<dbReference type="Pfam" id="PF18731">
    <property type="entry name" value="HEPN_Swt1"/>
    <property type="match status" value="1"/>
</dbReference>
<protein>
    <submittedName>
        <fullName evidence="7">DNA helicase</fullName>
    </submittedName>
</protein>
<dbReference type="InterPro" id="IPR041679">
    <property type="entry name" value="DNA2/NAM7-like_C"/>
</dbReference>
<dbReference type="InterPro" id="IPR025103">
    <property type="entry name" value="DUF4011"/>
</dbReference>
<feature type="region of interest" description="Disordered" evidence="1">
    <location>
        <begin position="147"/>
        <end position="175"/>
    </location>
</feature>
<feature type="domain" description="DUF3320" evidence="2">
    <location>
        <begin position="1945"/>
        <end position="1993"/>
    </location>
</feature>
<dbReference type="InterPro" id="IPR049468">
    <property type="entry name" value="Restrct_endonuc-II-like_dom"/>
</dbReference>
<feature type="domain" description="DNA2/NAM7 helicase-like C-terminal" evidence="4">
    <location>
        <begin position="1531"/>
        <end position="1726"/>
    </location>
</feature>
<dbReference type="PANTHER" id="PTHR10887">
    <property type="entry name" value="DNA2/NAM7 HELICASE FAMILY"/>
    <property type="match status" value="1"/>
</dbReference>
<feature type="compositionally biased region" description="Polar residues" evidence="1">
    <location>
        <begin position="1902"/>
        <end position="1911"/>
    </location>
</feature>
<dbReference type="InterPro" id="IPR021754">
    <property type="entry name" value="DUF3320"/>
</dbReference>
<dbReference type="InterPro" id="IPR041677">
    <property type="entry name" value="DNA2/NAM7_AAA_11"/>
</dbReference>
<dbReference type="PANTHER" id="PTHR10887:SF530">
    <property type="entry name" value="SUPERFAMILY I DNA HELICASES"/>
    <property type="match status" value="1"/>
</dbReference>
<dbReference type="Proteomes" id="UP000193811">
    <property type="component" value="Unassembled WGS sequence"/>
</dbReference>
<evidence type="ECO:0000313" key="7">
    <source>
        <dbReference type="EMBL" id="ORV21092.1"/>
    </source>
</evidence>
<keyword evidence="8" id="KW-1185">Reference proteome</keyword>
<dbReference type="Pfam" id="PF13086">
    <property type="entry name" value="AAA_11"/>
    <property type="match status" value="2"/>
</dbReference>
<dbReference type="RefSeq" id="WP_085142736.1">
    <property type="nucleotide sequence ID" value="NZ_JACKVA010000035.1"/>
</dbReference>
<feature type="domain" description="Swt1-like HEPN" evidence="5">
    <location>
        <begin position="12"/>
        <end position="128"/>
    </location>
</feature>
<evidence type="ECO:0000259" key="2">
    <source>
        <dbReference type="Pfam" id="PF11784"/>
    </source>
</evidence>
<proteinExistence type="predicted"/>
<dbReference type="InterPro" id="IPR047187">
    <property type="entry name" value="SF1_C_Upf1"/>
</dbReference>
<dbReference type="CDD" id="cd18808">
    <property type="entry name" value="SF1_C_Upf1"/>
    <property type="match status" value="1"/>
</dbReference>
<organism evidence="7 8">
    <name type="scientific">Mycolicibacterium conceptionense</name>
    <dbReference type="NCBI Taxonomy" id="451644"/>
    <lineage>
        <taxon>Bacteria</taxon>
        <taxon>Bacillati</taxon>
        <taxon>Actinomycetota</taxon>
        <taxon>Actinomycetes</taxon>
        <taxon>Mycobacteriales</taxon>
        <taxon>Mycobacteriaceae</taxon>
        <taxon>Mycolicibacterium</taxon>
    </lineage>
</organism>
<dbReference type="Pfam" id="PF18741">
    <property type="entry name" value="MTES_1575"/>
    <property type="match status" value="1"/>
</dbReference>
<comment type="caution">
    <text evidence="7">The sequence shown here is derived from an EMBL/GenBank/DDBJ whole genome shotgun (WGS) entry which is preliminary data.</text>
</comment>
<evidence type="ECO:0000259" key="6">
    <source>
        <dbReference type="Pfam" id="PF18741"/>
    </source>
</evidence>
<dbReference type="Pfam" id="PF13087">
    <property type="entry name" value="AAA_12"/>
    <property type="match status" value="1"/>
</dbReference>
<keyword evidence="7" id="KW-0547">Nucleotide-binding</keyword>
<feature type="region of interest" description="Disordered" evidence="1">
    <location>
        <begin position="1899"/>
        <end position="1932"/>
    </location>
</feature>
<evidence type="ECO:0000313" key="8">
    <source>
        <dbReference type="Proteomes" id="UP000193811"/>
    </source>
</evidence>
<evidence type="ECO:0000256" key="1">
    <source>
        <dbReference type="SAM" id="MobiDB-lite"/>
    </source>
</evidence>
<dbReference type="GeneID" id="44299749"/>
<keyword evidence="7" id="KW-0067">ATP-binding</keyword>
<dbReference type="Gene3D" id="3.10.620.30">
    <property type="match status" value="1"/>
</dbReference>
<keyword evidence="7" id="KW-0378">Hydrolase</keyword>
<reference evidence="7 8" key="1">
    <citation type="submission" date="2016-01" db="EMBL/GenBank/DDBJ databases">
        <title>The new phylogeny of the genus Mycobacterium.</title>
        <authorList>
            <person name="Tarcisio F."/>
            <person name="Conor M."/>
            <person name="Antonella G."/>
            <person name="Elisabetta G."/>
            <person name="Giulia F.S."/>
            <person name="Sara T."/>
            <person name="Anna F."/>
            <person name="Clotilde B."/>
            <person name="Roberto B."/>
            <person name="Veronica D.S."/>
            <person name="Fabio R."/>
            <person name="Monica P."/>
            <person name="Olivier J."/>
            <person name="Enrico T."/>
            <person name="Nicola S."/>
        </authorList>
    </citation>
    <scope>NUCLEOTIDE SEQUENCE [LARGE SCALE GENOMIC DNA]</scope>
    <source>
        <strain evidence="7 8">CCUG 50187</strain>
    </source>
</reference>
<dbReference type="GO" id="GO:0004386">
    <property type="term" value="F:helicase activity"/>
    <property type="evidence" value="ECO:0007669"/>
    <property type="project" value="UniProtKB-KW"/>
</dbReference>
<feature type="domain" description="Restriction endonuclease type II-like" evidence="6">
    <location>
        <begin position="1777"/>
        <end position="1873"/>
    </location>
</feature>
<evidence type="ECO:0000259" key="5">
    <source>
        <dbReference type="Pfam" id="PF18731"/>
    </source>
</evidence>
<keyword evidence="7" id="KW-0347">Helicase</keyword>
<evidence type="ECO:0000259" key="3">
    <source>
        <dbReference type="Pfam" id="PF13086"/>
    </source>
</evidence>
<dbReference type="Pfam" id="PF13195">
    <property type="entry name" value="DUF4011"/>
    <property type="match status" value="1"/>
</dbReference>
<feature type="domain" description="DNA2/NAM7 helicase helicase" evidence="3">
    <location>
        <begin position="1433"/>
        <end position="1509"/>
    </location>
</feature>
<dbReference type="InterPro" id="IPR027417">
    <property type="entry name" value="P-loop_NTPase"/>
</dbReference>
<gene>
    <name evidence="7" type="ORF">AWB98_02080</name>
</gene>
<evidence type="ECO:0000259" key="4">
    <source>
        <dbReference type="Pfam" id="PF13087"/>
    </source>
</evidence>
<feature type="compositionally biased region" description="Pro residues" evidence="1">
    <location>
        <begin position="160"/>
        <end position="173"/>
    </location>
</feature>
<sequence length="2110" mass="230052">MDSLDHHSLVGQALPVLARGLSPFVTKVLAPLAPAGGDWAELLRKKDSTNGRGGGEYRSTDLALMLRAMTERLGDAGYPFIRNLPRQAEIYAKELREVRNKWAHTGQFSAAEAYRAIDSAELLLRTIGVTEQAEQLAELKATVSPLEVKTRQEPQSEPVVTPPQPTTSPPPKLGTPRIDIAAIPDLSYAMAHCRIPVIDHITIDNTGGDLFGGIVEIDVVSAEGSHGGPREIHVDLAPSRPTILRDVDLKLDPASMLAVDEQRPGDIRVVLRDATGGVISEAAKPVNILAAKQWKASPPQLALEMLAAYVQPNSNAVEAILTDVSDRLLGSTGNSAIDGYQSENPERVDAIAQAVFEAMRAKDIRYAEPPASWGDNGQKVRTPAEVLDGRLGTCLDTTLTMAAILEQAGINSTIWVLRGHAFLGYWRADSALGTVSTTEVIDAVNQVDLGTIGLIETTMVTQSTETTTFDEARRSPRVRYLTDGIDDVIGVTDIRQARSARIYPLPSRAVDPQGNVVVTQYQPGAGPTIAPYVATDTKPAAEASDIPARVTQWKNALLDLSLRNRLINFTDRAGFRIEVPGPALARFEDAINAGDNITLLPSDAVKSVDGARGIHFGRDLPEQDRELLLADRHSAYIDVTDAAYQTKLRHLAYKAKTIVEETGANNLYLAFGMLSWRLNDRDLRSPLILIPVALKTSNRGQSYVLTIDEAGASTPNYCLVEKLRTALGLEIPALANPAEDASGIDLAGTFAAVRRAIVEAGLSFRVEDSVHLSILQFAKFPLWKDLDDSWQQLSRNSLVKHLIETPKNQFVDPKTESPGVDLDDLNASVPVPADSSQLRAVADAVGGRTFVLEGPPGTGKSQTITNLLAHAMAAGRRVLFVAEKRAALDVVKKRLESVGLGELSLDLHDKSARPSAVRAQIKQALELRVSHDQDLLRTKLQAVEASRRTLARYAERLHEENSVGHSLYAARSRELAADPDVTPLEVPKTLVASGGPETFDTVAQMMRGLPEKTDLARPRREHAWGFIDSVPPSGLDAAKIHAAAVEFDAALADVQSGIEWEQLARAETATAIDAWARATAEPRFSLDAVDALHAGAGKAELDAVESQCAEITAAQHEWLNTFTPAAMDLDIPAIHQAAAEADESGFFGRKKRRRAVLEQLTSVLAVDASTVKLKTLSKLTADVEATHRAVTELRRRVAELTVPVFDGPWNPLVADDAARLTATVAAVRRVGNILSEKPTDPRIAAMRTFYTGTEQGTLQQPLQRLASAWEQLGTITGASETQQRIWAGEGSFLEQWWVTRADRKVETPASIERWVDLVTHVEPLRHIGMDSVRVDVLKGAVPAEDAMLAFEHGAAIASVKERLEASALGDFDVAAHNKTVQRFATSASAIRTELHRSIPAALLENRKFDAAAESGQVGGLRRQLDRKRGGMSVRTLMENYGELITQILPCTLMSPDSVARFFPARPDIFDIVVFDEASQIRVADAIGAMGRAKSVVVVGDSKQMPPTSFAETNATTDEDEDYNPDVVLDEESILTECVQALVPQQWLSWHYRSQDEALIAFSNTHYYGGQLASFPAPHAGEHGHGISLVRVDGHFERSGKGKTLRTNRVEAERIVEDIRQRFAASPERAPSLGVITFNAPQRDLIENLLRDAGNERLVQALDEPDGLFVKNLENVQGDERDTILFSVAFSKKDNGVLPLNFGPLSRPGGERRLNVAVTRARCEVVLYASFDPGDLRAEETTQIGTKHLKAYLEMAARGVETITEGGRRQPVIDRHRDDIAEALRREGFIVATDVGLSDFRVDLAISDPDEPDQPLVAVLLDGIGWSRRKTVADRDGLPVDVLGNLMHWPGVERVWMPEWLHHRDETIARLRTAVSDAKQRLAEPVVEPAAPVVVKPVDVPESTPSIPSLKSATAPAAPPKRKQHPNIRTFSGWTPRVAGDKSSLDELSNAWAKDQVTRVIREIVDAEAPIHRDRLAKLVAGAFGLGRVNDDRRRAIQRIVPAEYRRKDDAEFYWPVDVDPASWKLLRQPKSGVTRVLDEVSLIEIGNAMIIVAEQTGGVEREEIKREALTLLGGKRVTQAIGARLEAALQRALDVEVLKLSPAGGVVIVP</sequence>
<feature type="domain" description="DNA2/NAM7 helicase helicase" evidence="3">
    <location>
        <begin position="834"/>
        <end position="941"/>
    </location>
</feature>
<dbReference type="InterPro" id="IPR041650">
    <property type="entry name" value="HEPN_Swt1"/>
</dbReference>
<name>A0ABX3UZW3_9MYCO</name>
<dbReference type="Pfam" id="PF11784">
    <property type="entry name" value="DUF3320"/>
    <property type="match status" value="1"/>
</dbReference>
<dbReference type="EMBL" id="LQOP01000034">
    <property type="protein sequence ID" value="ORV21092.1"/>
    <property type="molecule type" value="Genomic_DNA"/>
</dbReference>
<dbReference type="InterPro" id="IPR045055">
    <property type="entry name" value="DNA2/NAM7-like"/>
</dbReference>
<dbReference type="Gene3D" id="3.40.50.300">
    <property type="entry name" value="P-loop containing nucleotide triphosphate hydrolases"/>
    <property type="match status" value="3"/>
</dbReference>
<dbReference type="SUPFAM" id="SSF52540">
    <property type="entry name" value="P-loop containing nucleoside triphosphate hydrolases"/>
    <property type="match status" value="2"/>
</dbReference>